<feature type="domain" description="J" evidence="2">
    <location>
        <begin position="13"/>
        <end position="74"/>
    </location>
</feature>
<feature type="transmembrane region" description="Helical" evidence="1">
    <location>
        <begin position="408"/>
        <end position="430"/>
    </location>
</feature>
<dbReference type="STRING" id="980251.GCA_001642875_04958"/>
<dbReference type="CDD" id="cd06257">
    <property type="entry name" value="DnaJ"/>
    <property type="match status" value="1"/>
</dbReference>
<evidence type="ECO:0000313" key="3">
    <source>
        <dbReference type="EMBL" id="QEG24984.1"/>
    </source>
</evidence>
<dbReference type="Proteomes" id="UP000322214">
    <property type="component" value="Chromosome"/>
</dbReference>
<keyword evidence="1" id="KW-0472">Membrane</keyword>
<dbReference type="SUPFAM" id="SSF46565">
    <property type="entry name" value="Chaperone J-domain"/>
    <property type="match status" value="1"/>
</dbReference>
<reference evidence="3 4" key="1">
    <citation type="submission" date="2019-08" db="EMBL/GenBank/DDBJ databases">
        <title>Deep-cultivation of Planctomycetes and their phenomic and genomic characterization uncovers novel biology.</title>
        <authorList>
            <person name="Wiegand S."/>
            <person name="Jogler M."/>
            <person name="Boedeker C."/>
            <person name="Pinto D."/>
            <person name="Vollmers J."/>
            <person name="Rivas-Marin E."/>
            <person name="Kohn T."/>
            <person name="Peeters S.H."/>
            <person name="Heuer A."/>
            <person name="Rast P."/>
            <person name="Oberbeckmann S."/>
            <person name="Bunk B."/>
            <person name="Jeske O."/>
            <person name="Meyerdierks A."/>
            <person name="Storesund J.E."/>
            <person name="Kallscheuer N."/>
            <person name="Luecker S."/>
            <person name="Lage O.M."/>
            <person name="Pohl T."/>
            <person name="Merkel B.J."/>
            <person name="Hornburger P."/>
            <person name="Mueller R.-W."/>
            <person name="Bruemmer F."/>
            <person name="Labrenz M."/>
            <person name="Spormann A.M."/>
            <person name="Op den Camp H."/>
            <person name="Overmann J."/>
            <person name="Amann R."/>
            <person name="Jetten M.S.M."/>
            <person name="Mascher T."/>
            <person name="Medema M.H."/>
            <person name="Devos D.P."/>
            <person name="Kaster A.-K."/>
            <person name="Ovreas L."/>
            <person name="Rohde M."/>
            <person name="Galperin M.Y."/>
            <person name="Jogler C."/>
        </authorList>
    </citation>
    <scope>NUCLEOTIDE SEQUENCE [LARGE SCALE GENOMIC DNA]</scope>
    <source>
        <strain evidence="3 4">FC18</strain>
    </source>
</reference>
<dbReference type="KEGG" id="mff:MFFC18_49070"/>
<dbReference type="EMBL" id="CP042912">
    <property type="protein sequence ID" value="QEG24984.1"/>
    <property type="molecule type" value="Genomic_DNA"/>
</dbReference>
<evidence type="ECO:0000313" key="4">
    <source>
        <dbReference type="Proteomes" id="UP000322214"/>
    </source>
</evidence>
<dbReference type="InterPro" id="IPR036869">
    <property type="entry name" value="J_dom_sf"/>
</dbReference>
<dbReference type="AlphaFoldDB" id="A0A5B9PFD9"/>
<dbReference type="InterPro" id="IPR001623">
    <property type="entry name" value="DnaJ_domain"/>
</dbReference>
<protein>
    <submittedName>
        <fullName evidence="3">DnaJ domain protein</fullName>
    </submittedName>
</protein>
<sequence length="540" mass="62692">MSTDVDWSLLPYRAKEFFGLPKEFDRKTLKRAYNKLIRQYKPEKFPDEFKKIRAAFEMLEDELRYGKSSISPVSSFQEYVWQPPEESKASAASVQTAPRKAAIERLKSESPAAIYRDFKSQSNRSPYDFFVLATLSDIVTEDPTLYFKWLLTGLQEHPNDPGLVSLIQHFFHQDLDENFLRSALMTTSKVITSDRFYFVTEKGWQRLLRISEFAPFKSTLARCESNLKDHRNDNQIVFYAELLKAAIWRADPAWVQEKFALLEGNAGRLGPRLEYELEVLDHLSAYQATSSEFTRGCPTRTALHQAIVDYYSLDEQEGDAKVIECQNQLGTDAQALIQTFDDDEELAGSSFMLLWFAINEDVSQRHGFKTNAKFRSRKHKQDYMKRLYSLIEDLDETWHLSTRHVLTYYALVCGSYLLMIVTPFILLASWLSIGGVMAACVVLAVLGVIANKVWIFPRTIKPRFDRHIDKTIRKSYQEHWRGRFVQFFEATGSNMNQLVRVMAHMMTDDDNFRGATTWLPEMLHNDMGLLIYSMSVPYRR</sequence>
<keyword evidence="4" id="KW-1185">Reference proteome</keyword>
<dbReference type="SMART" id="SM00271">
    <property type="entry name" value="DnaJ"/>
    <property type="match status" value="1"/>
</dbReference>
<dbReference type="OrthoDB" id="231919at2"/>
<proteinExistence type="predicted"/>
<dbReference type="RefSeq" id="WP_075082754.1">
    <property type="nucleotide sequence ID" value="NZ_CP042912.1"/>
</dbReference>
<feature type="transmembrane region" description="Helical" evidence="1">
    <location>
        <begin position="436"/>
        <end position="456"/>
    </location>
</feature>
<dbReference type="Gene3D" id="1.10.287.110">
    <property type="entry name" value="DnaJ domain"/>
    <property type="match status" value="1"/>
</dbReference>
<keyword evidence="1" id="KW-1133">Transmembrane helix</keyword>
<keyword evidence="1" id="KW-0812">Transmembrane</keyword>
<evidence type="ECO:0000259" key="2">
    <source>
        <dbReference type="PROSITE" id="PS50076"/>
    </source>
</evidence>
<gene>
    <name evidence="3" type="ORF">MFFC18_49070</name>
</gene>
<name>A0A5B9PFD9_9BACT</name>
<evidence type="ECO:0000256" key="1">
    <source>
        <dbReference type="SAM" id="Phobius"/>
    </source>
</evidence>
<dbReference type="PROSITE" id="PS50076">
    <property type="entry name" value="DNAJ_2"/>
    <property type="match status" value="1"/>
</dbReference>
<accession>A0A5B9PFD9</accession>
<organism evidence="3 4">
    <name type="scientific">Mariniblastus fucicola</name>
    <dbReference type="NCBI Taxonomy" id="980251"/>
    <lineage>
        <taxon>Bacteria</taxon>
        <taxon>Pseudomonadati</taxon>
        <taxon>Planctomycetota</taxon>
        <taxon>Planctomycetia</taxon>
        <taxon>Pirellulales</taxon>
        <taxon>Pirellulaceae</taxon>
        <taxon>Mariniblastus</taxon>
    </lineage>
</organism>